<protein>
    <submittedName>
        <fullName evidence="2">Uncharacterized protein</fullName>
    </submittedName>
</protein>
<proteinExistence type="predicted"/>
<evidence type="ECO:0000256" key="1">
    <source>
        <dbReference type="SAM" id="MobiDB-lite"/>
    </source>
</evidence>
<dbReference type="EMBL" id="JANUAE010000015">
    <property type="protein sequence ID" value="MCS3711601.1"/>
    <property type="molecule type" value="Genomic_DNA"/>
</dbReference>
<reference evidence="2" key="1">
    <citation type="submission" date="2022-08" db="EMBL/GenBank/DDBJ databases">
        <title>Genomic Encyclopedia of Type Strains, Phase V (KMG-V): Genome sequencing to study the core and pangenomes of soil and plant-associated prokaryotes.</title>
        <authorList>
            <person name="Whitman W."/>
        </authorList>
    </citation>
    <scope>NUCLEOTIDE SEQUENCE</scope>
    <source>
        <strain evidence="2">SP3049</strain>
    </source>
</reference>
<dbReference type="AlphaFoldDB" id="A0A9X2Q5C9"/>
<comment type="caution">
    <text evidence="2">The sequence shown here is derived from an EMBL/GenBank/DDBJ whole genome shotgun (WGS) entry which is preliminary data.</text>
</comment>
<evidence type="ECO:0000313" key="2">
    <source>
        <dbReference type="EMBL" id="MCS3711601.1"/>
    </source>
</evidence>
<accession>A0A9X2Q5C9</accession>
<feature type="compositionally biased region" description="Basic and acidic residues" evidence="1">
    <location>
        <begin position="145"/>
        <end position="159"/>
    </location>
</feature>
<sequence length="334" mass="39511">MRNSVVASPSRERTLTLRESYLEICDGDQSAAILLSILEFWTGHEHREQGIRRRENVQEAKDGNDDLQEINGAMWVRRTREEIVSDSFGLLNKRNVTEAANTLEDWGLIETGFPFRSDGDNDKRYRLRVDRLNDLMRQDMLSAQEADHQREEEIQAKEERRRKKEDPDDDTYFEDGDWQMKYAKRWWKRQDELEGERIRYNWRQKKDQILQKWASAFDWVVGRDMTKESLGDLIRFMYEEEGWWVSSGNLISPTKLKKKNDQGQYRYEEWRVKMNISDSGTGPGNDYSLPEEGDEVPEWKVEKIIEANGETSMEDFLSCGWTEDGSSKLYAYQP</sequence>
<feature type="region of interest" description="Disordered" evidence="1">
    <location>
        <begin position="142"/>
        <end position="172"/>
    </location>
</feature>
<evidence type="ECO:0000313" key="3">
    <source>
        <dbReference type="Proteomes" id="UP001155057"/>
    </source>
</evidence>
<dbReference type="Proteomes" id="UP001155057">
    <property type="component" value="Unassembled WGS sequence"/>
</dbReference>
<name>A0A9X2Q5C9_9BACT</name>
<organism evidence="2 3">
    <name type="scientific">Salinibacter ruber</name>
    <dbReference type="NCBI Taxonomy" id="146919"/>
    <lineage>
        <taxon>Bacteria</taxon>
        <taxon>Pseudomonadati</taxon>
        <taxon>Rhodothermota</taxon>
        <taxon>Rhodothermia</taxon>
        <taxon>Rhodothermales</taxon>
        <taxon>Salinibacteraceae</taxon>
        <taxon>Salinibacter</taxon>
    </lineage>
</organism>
<dbReference type="RefSeq" id="WP_259124450.1">
    <property type="nucleotide sequence ID" value="NZ_JANUAE010000015.1"/>
</dbReference>
<gene>
    <name evidence="2" type="ORF">GGP61_003234</name>
</gene>